<evidence type="ECO:0000259" key="7">
    <source>
        <dbReference type="Pfam" id="PF21266"/>
    </source>
</evidence>
<proteinExistence type="inferred from homology"/>
<evidence type="ECO:0000256" key="2">
    <source>
        <dbReference type="ARBA" id="ARBA00009155"/>
    </source>
</evidence>
<dbReference type="Pfam" id="PF15985">
    <property type="entry name" value="KH_6"/>
    <property type="match status" value="1"/>
</dbReference>
<dbReference type="SUPFAM" id="SSF110324">
    <property type="entry name" value="Ribosomal L27 protein-like"/>
    <property type="match status" value="1"/>
</dbReference>
<dbReference type="EMBL" id="JAPFFF010000003">
    <property type="protein sequence ID" value="KAK8894314.1"/>
    <property type="molecule type" value="Genomic_DNA"/>
</dbReference>
<dbReference type="PANTHER" id="PTHR21321:SF4">
    <property type="entry name" value="EXOSOME COMPLEX COMPONENT RRP4"/>
    <property type="match status" value="1"/>
</dbReference>
<comment type="subcellular location">
    <subcellularLocation>
        <location evidence="1">Nucleus</location>
    </subcellularLocation>
</comment>
<dbReference type="Gene3D" id="2.40.50.140">
    <property type="entry name" value="Nucleic acid-binding proteins"/>
    <property type="match status" value="1"/>
</dbReference>
<dbReference type="CDD" id="cd05789">
    <property type="entry name" value="S1_Rrp4"/>
    <property type="match status" value="1"/>
</dbReference>
<dbReference type="InterPro" id="IPR026699">
    <property type="entry name" value="Exosome_RNA_bind1/RRP40/RRP4"/>
</dbReference>
<sequence length="255" mass="28841">MESRLVLPGEIILQSAEGYMPGIGVIVRDGRIVSTVRGTVSQESQYISVKPITSIYSPHVGDIVVGRISQVLKQRWKVQIGCSVSADLRLSSIYLPDDQFRRRTTADERNMRQYFDVGDLLCAEVQQVNDGIIFLHTRQQHPRRLDNGIIIEVPARLVKRVQNHISSIEIDSFQFNTIFGLNGSIWLTPLNEAANFLIPRIRNCIILLATYGKPIFLGKNSITYENSVEDIFEKTKDTPINQIVTAETAKRLNFI</sequence>
<gene>
    <name evidence="8" type="ORF">M9Y10_022749</name>
</gene>
<evidence type="ECO:0000259" key="5">
    <source>
        <dbReference type="Pfam" id="PF14382"/>
    </source>
</evidence>
<dbReference type="InterPro" id="IPR004088">
    <property type="entry name" value="KH_dom_type_1"/>
</dbReference>
<reference evidence="8 9" key="1">
    <citation type="submission" date="2024-04" db="EMBL/GenBank/DDBJ databases">
        <title>Tritrichomonas musculus Genome.</title>
        <authorList>
            <person name="Alves-Ferreira E."/>
            <person name="Grigg M."/>
            <person name="Lorenzi H."/>
            <person name="Galac M."/>
        </authorList>
    </citation>
    <scope>NUCLEOTIDE SEQUENCE [LARGE SCALE GENOMIC DNA]</scope>
    <source>
        <strain evidence="8 9">EAF2021</strain>
    </source>
</reference>
<dbReference type="Pfam" id="PF21266">
    <property type="entry name" value="S1_RRP4"/>
    <property type="match status" value="1"/>
</dbReference>
<feature type="domain" description="Exosome complex component N-terminal" evidence="5">
    <location>
        <begin position="5"/>
        <end position="41"/>
    </location>
</feature>
<keyword evidence="4" id="KW-0694">RNA-binding</keyword>
<dbReference type="InterPro" id="IPR025721">
    <property type="entry name" value="Exosome_cplx_N_dom"/>
</dbReference>
<evidence type="ECO:0000313" key="8">
    <source>
        <dbReference type="EMBL" id="KAK8894314.1"/>
    </source>
</evidence>
<dbReference type="PANTHER" id="PTHR21321">
    <property type="entry name" value="PNAS-3 RELATED"/>
    <property type="match status" value="1"/>
</dbReference>
<comment type="caution">
    <text evidence="8">The sequence shown here is derived from an EMBL/GenBank/DDBJ whole genome shotgun (WGS) entry which is preliminary data.</text>
</comment>
<dbReference type="Proteomes" id="UP001470230">
    <property type="component" value="Unassembled WGS sequence"/>
</dbReference>
<evidence type="ECO:0000259" key="6">
    <source>
        <dbReference type="Pfam" id="PF15985"/>
    </source>
</evidence>
<keyword evidence="9" id="KW-1185">Reference proteome</keyword>
<dbReference type="InterPro" id="IPR036612">
    <property type="entry name" value="KH_dom_type_1_sf"/>
</dbReference>
<evidence type="ECO:0000256" key="4">
    <source>
        <dbReference type="ARBA" id="ARBA00022884"/>
    </source>
</evidence>
<dbReference type="SUPFAM" id="SSF50249">
    <property type="entry name" value="Nucleic acid-binding proteins"/>
    <property type="match status" value="1"/>
</dbReference>
<comment type="similarity">
    <text evidence="2">Belongs to the RRP4 family.</text>
</comment>
<dbReference type="SUPFAM" id="SSF54791">
    <property type="entry name" value="Eukaryotic type KH-domain (KH-domain type I)"/>
    <property type="match status" value="1"/>
</dbReference>
<name>A0ABR2KT57_9EUKA</name>
<dbReference type="Gene3D" id="2.40.50.100">
    <property type="match status" value="1"/>
</dbReference>
<accession>A0ABR2KT57</accession>
<dbReference type="Pfam" id="PF14382">
    <property type="entry name" value="ECR1_N"/>
    <property type="match status" value="1"/>
</dbReference>
<keyword evidence="3" id="KW-0271">Exosome</keyword>
<evidence type="ECO:0000313" key="9">
    <source>
        <dbReference type="Proteomes" id="UP001470230"/>
    </source>
</evidence>
<feature type="domain" description="K Homology" evidence="6">
    <location>
        <begin position="148"/>
        <end position="189"/>
    </location>
</feature>
<feature type="domain" description="RRP4 S1" evidence="7">
    <location>
        <begin position="56"/>
        <end position="127"/>
    </location>
</feature>
<dbReference type="InterPro" id="IPR048565">
    <property type="entry name" value="S1_RRP4"/>
</dbReference>
<dbReference type="InterPro" id="IPR012340">
    <property type="entry name" value="NA-bd_OB-fold"/>
</dbReference>
<evidence type="ECO:0000256" key="1">
    <source>
        <dbReference type="ARBA" id="ARBA00004123"/>
    </source>
</evidence>
<organism evidence="8 9">
    <name type="scientific">Tritrichomonas musculus</name>
    <dbReference type="NCBI Taxonomy" id="1915356"/>
    <lineage>
        <taxon>Eukaryota</taxon>
        <taxon>Metamonada</taxon>
        <taxon>Parabasalia</taxon>
        <taxon>Tritrichomonadida</taxon>
        <taxon>Tritrichomonadidae</taxon>
        <taxon>Tritrichomonas</taxon>
    </lineage>
</organism>
<protein>
    <submittedName>
        <fullName evidence="8">Exosome complex component RRP4</fullName>
    </submittedName>
</protein>
<evidence type="ECO:0000256" key="3">
    <source>
        <dbReference type="ARBA" id="ARBA00022835"/>
    </source>
</evidence>